<keyword evidence="4" id="KW-0067">ATP-binding</keyword>
<comment type="similarity">
    <text evidence="1">Belongs to the DNA mismatch repair MutS family.</text>
</comment>
<dbReference type="InterPro" id="IPR007695">
    <property type="entry name" value="DNA_mismatch_repair_MutS-lik_N"/>
</dbReference>
<keyword evidence="3" id="KW-0227">DNA damage</keyword>
<dbReference type="PANTHER" id="PTHR11361:SF34">
    <property type="entry name" value="DNA MISMATCH REPAIR PROTEIN MSH1, MITOCHONDRIAL"/>
    <property type="match status" value="1"/>
</dbReference>
<evidence type="ECO:0000256" key="5">
    <source>
        <dbReference type="ARBA" id="ARBA00023125"/>
    </source>
</evidence>
<evidence type="ECO:0000256" key="6">
    <source>
        <dbReference type="ARBA" id="ARBA00023204"/>
    </source>
</evidence>
<accession>A0A5B8IIK9</accession>
<dbReference type="EMBL" id="MK250092">
    <property type="protein sequence ID" value="QDY52445.1"/>
    <property type="molecule type" value="Genomic_DNA"/>
</dbReference>
<dbReference type="GO" id="GO:0006298">
    <property type="term" value="P:mismatch repair"/>
    <property type="evidence" value="ECO:0007669"/>
    <property type="project" value="InterPro"/>
</dbReference>
<dbReference type="GO" id="GO:0005524">
    <property type="term" value="F:ATP binding"/>
    <property type="evidence" value="ECO:0007669"/>
    <property type="project" value="UniProtKB-KW"/>
</dbReference>
<evidence type="ECO:0000256" key="3">
    <source>
        <dbReference type="ARBA" id="ARBA00022763"/>
    </source>
</evidence>
<protein>
    <submittedName>
        <fullName evidence="10">MutS domain V</fullName>
    </submittedName>
</protein>
<evidence type="ECO:0000256" key="1">
    <source>
        <dbReference type="ARBA" id="ARBA00006271"/>
    </source>
</evidence>
<evidence type="ECO:0000259" key="9">
    <source>
        <dbReference type="SMART" id="SM00534"/>
    </source>
</evidence>
<dbReference type="SUPFAM" id="SSF52540">
    <property type="entry name" value="P-loop containing nucleoside triphosphate hydrolases"/>
    <property type="match status" value="1"/>
</dbReference>
<dbReference type="CDD" id="cd00085">
    <property type="entry name" value="HNHc"/>
    <property type="match status" value="1"/>
</dbReference>
<dbReference type="Pfam" id="PF00488">
    <property type="entry name" value="MutS_V"/>
    <property type="match status" value="1"/>
</dbReference>
<evidence type="ECO:0000313" key="10">
    <source>
        <dbReference type="EMBL" id="QDY52445.1"/>
    </source>
</evidence>
<dbReference type="SUPFAM" id="SSF55271">
    <property type="entry name" value="DNA repair protein MutS, domain I"/>
    <property type="match status" value="1"/>
</dbReference>
<feature type="coiled-coil region" evidence="7">
    <location>
        <begin position="475"/>
        <end position="502"/>
    </location>
</feature>
<reference evidence="10" key="1">
    <citation type="submission" date="2018-11" db="EMBL/GenBank/DDBJ databases">
        <title>A distinct lineage of giant viruses engineers rhodopsin photosystems in predatory marine eukaryotes.</title>
        <authorList>
            <person name="Needham D.M."/>
            <person name="Yoshizawa S."/>
            <person name="Hosaka T."/>
            <person name="Poirier C."/>
            <person name="Choi C.-J."/>
            <person name="Hehenberger E."/>
            <person name="Irwin N.A.T."/>
            <person name="Wilken S."/>
            <person name="Yung C.-M."/>
            <person name="Bachy C."/>
            <person name="Kurihara R."/>
            <person name="Nakajima Y."/>
            <person name="Kojima K."/>
            <person name="Kimura-Someya T."/>
            <person name="Leonard G."/>
            <person name="Malmstrom R.R."/>
            <person name="Mende D."/>
            <person name="Olson D.K."/>
            <person name="Sudo Y."/>
            <person name="Sudek S."/>
            <person name="Richards T.A."/>
            <person name="DeLong E.F."/>
            <person name="Keeling P.J."/>
            <person name="Santoro A.E."/>
            <person name="Shirouzu M."/>
            <person name="Iwasaki W."/>
            <person name="Worden A.Z."/>
        </authorList>
    </citation>
    <scope>NUCLEOTIDE SEQUENCE</scope>
</reference>
<gene>
    <name evidence="10" type="ORF">8_42</name>
</gene>
<evidence type="ECO:0000256" key="7">
    <source>
        <dbReference type="SAM" id="Coils"/>
    </source>
</evidence>
<sequence>MLIDDYLDYQKQYEKKYGPKTIILMQVGGFFECYAIDNEEEKINSENLYFICDFMNIQISRKNKNIQKITRSNPLMAGFPLLAIDKFIQILLSNKFTVVLIEQVTPPPEPERKITNIYSPGTNINYGLNEESSNLVSIYIEGIKVLKNHKTNICVGLSVIDLTTGKSVIYETIADCEDNTKAYDEIYRFINSHNPKEIIINVKDSPIEKDKLYNHLEINNRTVHYNDKPDKNIFRLSFQKQFLEKVYKKHGMLSVLEFLDLENKLYGLYSFLVLLQFSYEHNERVIQKLDKPEIWDNNQYLILTTNSINQLDLVNNNYGNINNKYSSLLGIVNNASTAIGKRYLKDKLLNPIINSDELNQRYDFIEELLNKNSEGNYYFREIEQNLNKILDIERLHRRMYLKQLQPADFTTLDIAYQNILGIMKNEVFSGKLKKILLSGEELEKFTNFIKEYNDLFLMDEINKYHQNNITNSFFREGKIKELDKLQEKLEDSRKYLDDLSYKLSQYIEKGSEFIKIEHNDKEGYYLQTTKKRGEIMKRTLAKTGWKIIKMGEFNIETKNLDIKFLKDRTKITSLSITQLSYKISNLQDQVIKLTLEKYLGYLDYFTEEYGSVLNKLAKFIGEIDFYKSNAKSSIMFGYNRPKINLQLSENSYIDSTELRHPIIERIQNDIEYVPNDICLGIEKENTDCLNGMLLYGCNAVGKSSLMKAVGLNIIMAQAGMFVAAKDFIYKPFSYIFTRISDNDNIFKGQSSFAVEMSELRSILKRSNENSIVLGDELCSGTESVSAQSIFASSVIRLSSKKVNFIFATHLHELYKINLIRELINVQSFYLKVIFDPETKKLIYDRKLEKGNGPAIYGLEVCKAMDLDSEFLKLANKIRMDIMEIDGEILKEKQSIYNNDLYMDGCSICDAEAEETHHIKEQQDADENKMIGSTHKNTLSNLVPLCKDCHRKQTFGDLDIKGYKQTTEGKELEYNYVNHKKNSKKKYSEEDVKLILAYKDQNISMTRACILLDEKEKIKISSSTLKKVWSGKY</sequence>
<keyword evidence="5" id="KW-0238">DNA-binding</keyword>
<keyword evidence="6" id="KW-0234">DNA repair</keyword>
<dbReference type="PANTHER" id="PTHR11361">
    <property type="entry name" value="DNA MISMATCH REPAIR PROTEIN MUTS FAMILY MEMBER"/>
    <property type="match status" value="1"/>
</dbReference>
<dbReference type="Gene3D" id="3.40.1170.10">
    <property type="entry name" value="DNA repair protein MutS, domain I"/>
    <property type="match status" value="1"/>
</dbReference>
<dbReference type="SMART" id="SM00534">
    <property type="entry name" value="MUTSac"/>
    <property type="match status" value="1"/>
</dbReference>
<evidence type="ECO:0000256" key="2">
    <source>
        <dbReference type="ARBA" id="ARBA00022741"/>
    </source>
</evidence>
<keyword evidence="2" id="KW-0547">Nucleotide-binding</keyword>
<feature type="domain" description="DNA mismatch repair proteins mutS family" evidence="9">
    <location>
        <begin position="689"/>
        <end position="879"/>
    </location>
</feature>
<keyword evidence="7" id="KW-0175">Coiled coil</keyword>
<dbReference type="InterPro" id="IPR036678">
    <property type="entry name" value="MutS_con_dom_sf"/>
</dbReference>
<organism evidence="10">
    <name type="scientific">Mimiviridae sp. ChoanoV1</name>
    <dbReference type="NCBI Taxonomy" id="2596887"/>
    <lineage>
        <taxon>Viruses</taxon>
        <taxon>Varidnaviria</taxon>
        <taxon>Bamfordvirae</taxon>
        <taxon>Nucleocytoviricota</taxon>
        <taxon>Megaviricetes</taxon>
        <taxon>Imitervirales</taxon>
        <taxon>Schizomimiviridae</taxon>
    </lineage>
</organism>
<dbReference type="InterPro" id="IPR003615">
    <property type="entry name" value="HNH_nuc"/>
</dbReference>
<dbReference type="InterPro" id="IPR036187">
    <property type="entry name" value="DNA_mismatch_repair_MutS_sf"/>
</dbReference>
<dbReference type="InterPro" id="IPR045076">
    <property type="entry name" value="MutS"/>
</dbReference>
<name>A0A5B8IIK9_9VIRU</name>
<dbReference type="Pfam" id="PF01624">
    <property type="entry name" value="MutS_I"/>
    <property type="match status" value="1"/>
</dbReference>
<dbReference type="Gene3D" id="1.10.1420.10">
    <property type="match status" value="2"/>
</dbReference>
<dbReference type="Gene3D" id="3.40.50.300">
    <property type="entry name" value="P-loop containing nucleotide triphosphate hydrolases"/>
    <property type="match status" value="1"/>
</dbReference>
<evidence type="ECO:0000256" key="4">
    <source>
        <dbReference type="ARBA" id="ARBA00022840"/>
    </source>
</evidence>
<dbReference type="SUPFAM" id="SSF48334">
    <property type="entry name" value="DNA repair protein MutS, domain III"/>
    <property type="match status" value="1"/>
</dbReference>
<feature type="domain" description="DNA mismatch repair protein MutS core" evidence="8">
    <location>
        <begin position="323"/>
        <end position="666"/>
    </location>
</feature>
<dbReference type="GO" id="GO:0030983">
    <property type="term" value="F:mismatched DNA binding"/>
    <property type="evidence" value="ECO:0007669"/>
    <property type="project" value="InterPro"/>
</dbReference>
<dbReference type="Pfam" id="PF05192">
    <property type="entry name" value="MutS_III"/>
    <property type="match status" value="1"/>
</dbReference>
<dbReference type="GO" id="GO:0140664">
    <property type="term" value="F:ATP-dependent DNA damage sensor activity"/>
    <property type="evidence" value="ECO:0007669"/>
    <property type="project" value="InterPro"/>
</dbReference>
<dbReference type="InterPro" id="IPR027417">
    <property type="entry name" value="P-loop_NTPase"/>
</dbReference>
<dbReference type="InterPro" id="IPR007696">
    <property type="entry name" value="DNA_mismatch_repair_MutS_core"/>
</dbReference>
<dbReference type="InterPro" id="IPR000432">
    <property type="entry name" value="DNA_mismatch_repair_MutS_C"/>
</dbReference>
<dbReference type="SMART" id="SM00533">
    <property type="entry name" value="MUTSd"/>
    <property type="match status" value="1"/>
</dbReference>
<proteinExistence type="inferred from homology"/>
<evidence type="ECO:0000259" key="8">
    <source>
        <dbReference type="SMART" id="SM00533"/>
    </source>
</evidence>
<dbReference type="InterPro" id="IPR016151">
    <property type="entry name" value="DNA_mismatch_repair_MutS_N"/>
</dbReference>
<dbReference type="SUPFAM" id="SSF53150">
    <property type="entry name" value="DNA repair protein MutS, domain II"/>
    <property type="match status" value="1"/>
</dbReference>